<feature type="compositionally biased region" description="Basic and acidic residues" evidence="1">
    <location>
        <begin position="183"/>
        <end position="221"/>
    </location>
</feature>
<comment type="caution">
    <text evidence="2">The sequence shown here is derived from an EMBL/GenBank/DDBJ whole genome shotgun (WGS) entry which is preliminary data.</text>
</comment>
<accession>A0ABW6ZA68</accession>
<evidence type="ECO:0000313" key="2">
    <source>
        <dbReference type="EMBL" id="MFG1250580.1"/>
    </source>
</evidence>
<dbReference type="InterPro" id="IPR010781">
    <property type="entry name" value="DUF1376"/>
</dbReference>
<evidence type="ECO:0008006" key="4">
    <source>
        <dbReference type="Google" id="ProtNLM"/>
    </source>
</evidence>
<keyword evidence="3" id="KW-1185">Reference proteome</keyword>
<protein>
    <recommendedName>
        <fullName evidence="4">DUF1376 domain-containing protein</fullName>
    </recommendedName>
</protein>
<sequence length="377" mass="41725">MTELRRDMPAPLVPADVDLRDLPYMPVDIGRLFGSEFNGQANDAEWRAAVTLWLKSYHQVPAASLPSDDVQLARLAEFGRDVRGWKKVKEKALWGWVRCEDGRIYHPVVAEKALEAWIGRLSLRLKGAVAIAKRWKKEADTTSIEAEIGIAVGLLRSLNPSARVLHSPNMGKLAPVKPDTPPEEYHGYTEGKPDTPPEEYHGYTKEKEKEKEKEKKEKESGALRADPPPAPADVPSFDDLPPPSPTPVPADMSDDGGDPRGSLEDQYWHRVGLVVAGTRVARSRFGQLANLLNGDFERGLVIIDAVAKAKTPSAYLGAIIRDMTAETSGAAPPKRAKGEPEWVARRRAEGAFVEREGPNRWRDCGILHDDEGREVGW</sequence>
<organism evidence="2 3">
    <name type="scientific">Xanthobacter aminoxidans</name>
    <dbReference type="NCBI Taxonomy" id="186280"/>
    <lineage>
        <taxon>Bacteria</taxon>
        <taxon>Pseudomonadati</taxon>
        <taxon>Pseudomonadota</taxon>
        <taxon>Alphaproteobacteria</taxon>
        <taxon>Hyphomicrobiales</taxon>
        <taxon>Xanthobacteraceae</taxon>
        <taxon>Xanthobacter</taxon>
    </lineage>
</organism>
<dbReference type="RefSeq" id="WP_394007085.1">
    <property type="nucleotide sequence ID" value="NZ_JBAFUR010000001.1"/>
</dbReference>
<dbReference type="Proteomes" id="UP001604043">
    <property type="component" value="Unassembled WGS sequence"/>
</dbReference>
<dbReference type="Pfam" id="PF07120">
    <property type="entry name" value="DUF1376"/>
    <property type="match status" value="1"/>
</dbReference>
<reference evidence="2 3" key="1">
    <citation type="submission" date="2024-02" db="EMBL/GenBank/DDBJ databases">
        <title>Expansion and revision of Xanthobacter and proposal of Roseixanthobacter gen. nov.</title>
        <authorList>
            <person name="Soltysiak M.P.M."/>
            <person name="Jalihal A."/>
            <person name="Ory A."/>
            <person name="Chrisophersen C."/>
            <person name="Lee A.D."/>
            <person name="Boulton J."/>
            <person name="Springer M."/>
        </authorList>
    </citation>
    <scope>NUCLEOTIDE SEQUENCE [LARGE SCALE GENOMIC DNA]</scope>
    <source>
        <strain evidence="2 3">CB5</strain>
    </source>
</reference>
<dbReference type="EMBL" id="JBAFUR010000001">
    <property type="protein sequence ID" value="MFG1250580.1"/>
    <property type="molecule type" value="Genomic_DNA"/>
</dbReference>
<evidence type="ECO:0000313" key="3">
    <source>
        <dbReference type="Proteomes" id="UP001604043"/>
    </source>
</evidence>
<feature type="region of interest" description="Disordered" evidence="1">
    <location>
        <begin position="166"/>
        <end position="264"/>
    </location>
</feature>
<evidence type="ECO:0000256" key="1">
    <source>
        <dbReference type="SAM" id="MobiDB-lite"/>
    </source>
</evidence>
<gene>
    <name evidence="2" type="ORF">V5F30_00080</name>
</gene>
<proteinExistence type="predicted"/>
<name>A0ABW6ZA68_9HYPH</name>